<dbReference type="Proteomes" id="UP001597034">
    <property type="component" value="Unassembled WGS sequence"/>
</dbReference>
<dbReference type="EMBL" id="JBHUDO010000003">
    <property type="protein sequence ID" value="MFD1647115.1"/>
    <property type="molecule type" value="Genomic_DNA"/>
</dbReference>
<accession>A0ABD6DLE3</accession>
<sequence>MVRFRLDGVHGGWEAAVTGPSDHVEFAVETDGDTVYQGYGSIHALLRLYDLARLERVVHPRFLGYDVAERGGTVLVDLRMGHVETTYDELQDAMEPFLAELFESMDGQTVGERADHIATMQERELTLVDLDALYDRLV</sequence>
<organism evidence="1 2">
    <name type="scientific">Haloarchaeobius litoreus</name>
    <dbReference type="NCBI Taxonomy" id="755306"/>
    <lineage>
        <taxon>Archaea</taxon>
        <taxon>Methanobacteriati</taxon>
        <taxon>Methanobacteriota</taxon>
        <taxon>Stenosarchaea group</taxon>
        <taxon>Halobacteria</taxon>
        <taxon>Halobacteriales</taxon>
        <taxon>Halorubellaceae</taxon>
        <taxon>Haloarchaeobius</taxon>
    </lineage>
</organism>
<dbReference type="RefSeq" id="WP_256400824.1">
    <property type="nucleotide sequence ID" value="NZ_JANHJR010000003.1"/>
</dbReference>
<protein>
    <submittedName>
        <fullName evidence="1">Uncharacterized protein</fullName>
    </submittedName>
</protein>
<reference evidence="1 2" key="1">
    <citation type="journal article" date="2019" name="Int. J. Syst. Evol. Microbiol.">
        <title>The Global Catalogue of Microorganisms (GCM) 10K type strain sequencing project: providing services to taxonomists for standard genome sequencing and annotation.</title>
        <authorList>
            <consortium name="The Broad Institute Genomics Platform"/>
            <consortium name="The Broad Institute Genome Sequencing Center for Infectious Disease"/>
            <person name="Wu L."/>
            <person name="Ma J."/>
        </authorList>
    </citation>
    <scope>NUCLEOTIDE SEQUENCE [LARGE SCALE GENOMIC DNA]</scope>
    <source>
        <strain evidence="1 2">CGMCC 1.10390</strain>
    </source>
</reference>
<dbReference type="AlphaFoldDB" id="A0ABD6DLE3"/>
<proteinExistence type="predicted"/>
<comment type="caution">
    <text evidence="1">The sequence shown here is derived from an EMBL/GenBank/DDBJ whole genome shotgun (WGS) entry which is preliminary data.</text>
</comment>
<keyword evidence="2" id="KW-1185">Reference proteome</keyword>
<name>A0ABD6DLE3_9EURY</name>
<gene>
    <name evidence="1" type="ORF">ACFSBL_15600</name>
</gene>
<evidence type="ECO:0000313" key="1">
    <source>
        <dbReference type="EMBL" id="MFD1647115.1"/>
    </source>
</evidence>
<evidence type="ECO:0000313" key="2">
    <source>
        <dbReference type="Proteomes" id="UP001597034"/>
    </source>
</evidence>